<dbReference type="Proteomes" id="UP000215059">
    <property type="component" value="Unassembled WGS sequence"/>
</dbReference>
<keyword evidence="1" id="KW-0812">Transmembrane</keyword>
<evidence type="ECO:0000256" key="1">
    <source>
        <dbReference type="SAM" id="Phobius"/>
    </source>
</evidence>
<organism evidence="2 3">
    <name type="scientific">Fictibacillus aquaticus</name>
    <dbReference type="NCBI Taxonomy" id="2021314"/>
    <lineage>
        <taxon>Bacteria</taxon>
        <taxon>Bacillati</taxon>
        <taxon>Bacillota</taxon>
        <taxon>Bacilli</taxon>
        <taxon>Bacillales</taxon>
        <taxon>Fictibacillaceae</taxon>
        <taxon>Fictibacillus</taxon>
    </lineage>
</organism>
<evidence type="ECO:0008006" key="4">
    <source>
        <dbReference type="Google" id="ProtNLM"/>
    </source>
</evidence>
<dbReference type="NCBIfam" id="TIGR02327">
    <property type="entry name" value="int_mem_ywzB"/>
    <property type="match status" value="1"/>
</dbReference>
<dbReference type="Pfam" id="PF06612">
    <property type="entry name" value="DUF1146"/>
    <property type="match status" value="1"/>
</dbReference>
<proteinExistence type="predicted"/>
<reference evidence="2 3" key="1">
    <citation type="submission" date="2017-07" db="EMBL/GenBank/DDBJ databases">
        <title>Fictibacillus sp. nov. GDSW-R2A3 Genome sequencing and assembly.</title>
        <authorList>
            <person name="Mayilraj S."/>
        </authorList>
    </citation>
    <scope>NUCLEOTIDE SEQUENCE [LARGE SCALE GENOMIC DNA]</scope>
    <source>
        <strain evidence="2 3">GDSW-R2A3</strain>
    </source>
</reference>
<dbReference type="OrthoDB" id="1651016at2"/>
<keyword evidence="3" id="KW-1185">Reference proteome</keyword>
<dbReference type="EMBL" id="NOII01000003">
    <property type="protein sequence ID" value="OYD57461.1"/>
    <property type="molecule type" value="Genomic_DNA"/>
</dbReference>
<name>A0A235F7Y4_9BACL</name>
<comment type="caution">
    <text evidence="2">The sequence shown here is derived from an EMBL/GenBank/DDBJ whole genome shotgun (WGS) entry which is preliminary data.</text>
</comment>
<gene>
    <name evidence="2" type="ORF">CGZ90_12345</name>
</gene>
<dbReference type="InterPro" id="IPR009526">
    <property type="entry name" value="DUF1146"/>
</dbReference>
<keyword evidence="1" id="KW-0472">Membrane</keyword>
<feature type="transmembrane region" description="Helical" evidence="1">
    <location>
        <begin position="20"/>
        <end position="38"/>
    </location>
</feature>
<evidence type="ECO:0000313" key="3">
    <source>
        <dbReference type="Proteomes" id="UP000215059"/>
    </source>
</evidence>
<accession>A0A235F7Y4</accession>
<sequence>MLKLSKYVKGDNALIENAGQSALLHIIVNIMFLVIAWWSMQAFHIDKFVRKGKVMQARVLFILLTVALANLASDFFLKYLNYSTNLQYLFS</sequence>
<evidence type="ECO:0000313" key="2">
    <source>
        <dbReference type="EMBL" id="OYD57461.1"/>
    </source>
</evidence>
<dbReference type="AlphaFoldDB" id="A0A235F7Y4"/>
<protein>
    <recommendedName>
        <fullName evidence="4">DUF1146 domain-containing protein</fullName>
    </recommendedName>
</protein>
<feature type="transmembrane region" description="Helical" evidence="1">
    <location>
        <begin position="59"/>
        <end position="80"/>
    </location>
</feature>
<keyword evidence="1" id="KW-1133">Transmembrane helix</keyword>